<accession>F0RZJ7</accession>
<evidence type="ECO:0000313" key="1">
    <source>
        <dbReference type="EMBL" id="ADY13549.1"/>
    </source>
</evidence>
<sequence length="152" mass="17184">MQSQDFSDVISQLPKFQRRLVIELLGEKEAYLSAAETYFLTSGPDNMQPFGGEPFTSKESKESKKALWPNFLKELNKLICGHPEYSTNREEFFKESDTLRTIIITNVSAYMGIKFGIPATYLAPIIVLIVCAAIKVGKNAYCSTYYDEMEAL</sequence>
<dbReference type="RefSeq" id="WP_013607398.1">
    <property type="nucleotide sequence ID" value="NC_015152.1"/>
</dbReference>
<dbReference type="EMBL" id="CP002541">
    <property type="protein sequence ID" value="ADY13549.1"/>
    <property type="molecule type" value="Genomic_DNA"/>
</dbReference>
<dbReference type="KEGG" id="sbu:SpiBuddy_1724"/>
<name>F0RZJ7_SPHGB</name>
<protein>
    <submittedName>
        <fullName evidence="1">Uncharacterized protein</fullName>
    </submittedName>
</protein>
<keyword evidence="2" id="KW-1185">Reference proteome</keyword>
<dbReference type="OrthoDB" id="7069169at2"/>
<proteinExistence type="predicted"/>
<dbReference type="AlphaFoldDB" id="F0RZJ7"/>
<evidence type="ECO:0000313" key="2">
    <source>
        <dbReference type="Proteomes" id="UP000008466"/>
    </source>
</evidence>
<dbReference type="eggNOG" id="ENOG5033IMR">
    <property type="taxonomic scope" value="Bacteria"/>
</dbReference>
<gene>
    <name evidence="1" type="ordered locus">SpiBuddy_1724</name>
</gene>
<organism evidence="1 2">
    <name type="scientific">Sphaerochaeta globosa (strain ATCC BAA-1886 / DSM 22777 / Buddy)</name>
    <name type="common">Spirochaeta sp. (strain Buddy)</name>
    <dbReference type="NCBI Taxonomy" id="158189"/>
    <lineage>
        <taxon>Bacteria</taxon>
        <taxon>Pseudomonadati</taxon>
        <taxon>Spirochaetota</taxon>
        <taxon>Spirochaetia</taxon>
        <taxon>Spirochaetales</taxon>
        <taxon>Sphaerochaetaceae</taxon>
        <taxon>Sphaerochaeta</taxon>
    </lineage>
</organism>
<reference evidence="2" key="1">
    <citation type="submission" date="2011-02" db="EMBL/GenBank/DDBJ databases">
        <title>Complete sequence of Spirochaeta sp. Buddy.</title>
        <authorList>
            <person name="Lucas S."/>
            <person name="Copeland A."/>
            <person name="Lapidus A."/>
            <person name="Cheng J.-F."/>
            <person name="Goodwin L."/>
            <person name="Pitluck S."/>
            <person name="Zeytun A."/>
            <person name="Detter J.C."/>
            <person name="Han C."/>
            <person name="Tapia R."/>
            <person name="Land M."/>
            <person name="Hauser L."/>
            <person name="Kyrpides N."/>
            <person name="Ivanova N."/>
            <person name="Mikhailova N."/>
            <person name="Pagani I."/>
            <person name="Ritalahti K.M."/>
            <person name="Loeffler F.E."/>
            <person name="Woyke T."/>
        </authorList>
    </citation>
    <scope>NUCLEOTIDE SEQUENCE [LARGE SCALE GENOMIC DNA]</scope>
    <source>
        <strain evidence="2">ATCC BAA-1886 / DSM 22777 / Buddy</strain>
    </source>
</reference>
<dbReference type="HOGENOM" id="CLU_143401_0_0_12"/>
<dbReference type="Proteomes" id="UP000008466">
    <property type="component" value="Chromosome"/>
</dbReference>